<dbReference type="PROSITE" id="PS50088">
    <property type="entry name" value="ANK_REPEAT"/>
    <property type="match status" value="1"/>
</dbReference>
<evidence type="ECO:0000256" key="1">
    <source>
        <dbReference type="ARBA" id="ARBA00022737"/>
    </source>
</evidence>
<evidence type="ECO:0000256" key="3">
    <source>
        <dbReference type="PROSITE-ProRule" id="PRU00023"/>
    </source>
</evidence>
<evidence type="ECO:0008006" key="6">
    <source>
        <dbReference type="Google" id="ProtNLM"/>
    </source>
</evidence>
<dbReference type="PROSITE" id="PS50297">
    <property type="entry name" value="ANK_REP_REGION"/>
    <property type="match status" value="1"/>
</dbReference>
<dbReference type="SMART" id="SM00248">
    <property type="entry name" value="ANK"/>
    <property type="match status" value="3"/>
</dbReference>
<dbReference type="Gene3D" id="1.25.40.20">
    <property type="entry name" value="Ankyrin repeat-containing domain"/>
    <property type="match status" value="2"/>
</dbReference>
<reference evidence="4" key="1">
    <citation type="submission" date="2022-07" db="EMBL/GenBank/DDBJ databases">
        <title>Fungi with potential for degradation of polypropylene.</title>
        <authorList>
            <person name="Gostincar C."/>
        </authorList>
    </citation>
    <scope>NUCLEOTIDE SEQUENCE</scope>
    <source>
        <strain evidence="4">EXF-13308</strain>
    </source>
</reference>
<dbReference type="InterPro" id="IPR002110">
    <property type="entry name" value="Ankyrin_rpt"/>
</dbReference>
<protein>
    <recommendedName>
        <fullName evidence="6">Ankyrin</fullName>
    </recommendedName>
</protein>
<keyword evidence="1" id="KW-0677">Repeat</keyword>
<dbReference type="AlphaFoldDB" id="A0AA38VNP3"/>
<feature type="repeat" description="ANK" evidence="3">
    <location>
        <begin position="227"/>
        <end position="255"/>
    </location>
</feature>
<organism evidence="4 5">
    <name type="scientific">Pleurostoma richardsiae</name>
    <dbReference type="NCBI Taxonomy" id="41990"/>
    <lineage>
        <taxon>Eukaryota</taxon>
        <taxon>Fungi</taxon>
        <taxon>Dikarya</taxon>
        <taxon>Ascomycota</taxon>
        <taxon>Pezizomycotina</taxon>
        <taxon>Sordariomycetes</taxon>
        <taxon>Sordariomycetidae</taxon>
        <taxon>Calosphaeriales</taxon>
        <taxon>Pleurostomataceae</taxon>
        <taxon>Pleurostoma</taxon>
    </lineage>
</organism>
<dbReference type="EMBL" id="JANBVO010000033">
    <property type="protein sequence ID" value="KAJ9137690.1"/>
    <property type="molecule type" value="Genomic_DNA"/>
</dbReference>
<evidence type="ECO:0000256" key="2">
    <source>
        <dbReference type="ARBA" id="ARBA00023043"/>
    </source>
</evidence>
<keyword evidence="2 3" id="KW-0040">ANK repeat</keyword>
<keyword evidence="5" id="KW-1185">Reference proteome</keyword>
<comment type="caution">
    <text evidence="4">The sequence shown here is derived from an EMBL/GenBank/DDBJ whole genome shotgun (WGS) entry which is preliminary data.</text>
</comment>
<evidence type="ECO:0000313" key="5">
    <source>
        <dbReference type="Proteomes" id="UP001174694"/>
    </source>
</evidence>
<dbReference type="SUPFAM" id="SSF48403">
    <property type="entry name" value="Ankyrin repeat"/>
    <property type="match status" value="1"/>
</dbReference>
<gene>
    <name evidence="4" type="ORF">NKR23_g9000</name>
</gene>
<dbReference type="PANTHER" id="PTHR24203:SF45">
    <property type="entry name" value="ANKYRIN REPEAT DOMAIN 6"/>
    <property type="match status" value="1"/>
</dbReference>
<dbReference type="Pfam" id="PF12796">
    <property type="entry name" value="Ank_2"/>
    <property type="match status" value="1"/>
</dbReference>
<dbReference type="InterPro" id="IPR036770">
    <property type="entry name" value="Ankyrin_rpt-contain_sf"/>
</dbReference>
<accession>A0AA38VNP3</accession>
<name>A0AA38VNP3_9PEZI</name>
<proteinExistence type="predicted"/>
<evidence type="ECO:0000313" key="4">
    <source>
        <dbReference type="EMBL" id="KAJ9137690.1"/>
    </source>
</evidence>
<dbReference type="PANTHER" id="PTHR24203">
    <property type="entry name" value="ANKYRIN REPEAT FAMILY PROTEIN"/>
    <property type="match status" value="1"/>
</dbReference>
<dbReference type="Proteomes" id="UP001174694">
    <property type="component" value="Unassembled WGS sequence"/>
</dbReference>
<sequence length="255" mass="27151">MDQSPPVSPSSTLSVGSDESYWSADSVYLDVGRDRRDPVSATLADAILARDLEQVQTLVREGAWIAPCHQWTLYQACLSGVDMLAALQSPGVDFTRPVPDEDGESVLHFLLRTPAAQFSGEKTAVIRHLLENGVSPVEPGKLGDTPLHTAAGSDVHEEGCALLKLLLGNDGSGRPYISQDRQAHIDRRNDYFYTPLAIAVSCNNVGGARLLLENGADPRAHTGPGGKGGPPLSFAAELHGSEIVDLLLAYGAETE</sequence>